<accession>A0A6H2DL40</accession>
<name>A0A6H2DL40_9SPHN</name>
<evidence type="ECO:0000313" key="2">
    <source>
        <dbReference type="Proteomes" id="UP000501600"/>
    </source>
</evidence>
<dbReference type="AlphaFoldDB" id="A0A6H2DL40"/>
<evidence type="ECO:0000313" key="1">
    <source>
        <dbReference type="EMBL" id="QJB69379.1"/>
    </source>
</evidence>
<dbReference type="InterPro" id="IPR032871">
    <property type="entry name" value="AHH_dom_containing"/>
</dbReference>
<dbReference type="Proteomes" id="UP000501600">
    <property type="component" value="Chromosome"/>
</dbReference>
<evidence type="ECO:0008006" key="3">
    <source>
        <dbReference type="Google" id="ProtNLM"/>
    </source>
</evidence>
<proteinExistence type="predicted"/>
<reference evidence="1 2" key="1">
    <citation type="submission" date="2020-04" db="EMBL/GenBank/DDBJ databases">
        <title>Genome sequence for Sphingorhabdus sp. strain M1.</title>
        <authorList>
            <person name="Park S.-J."/>
        </authorList>
    </citation>
    <scope>NUCLEOTIDE SEQUENCE [LARGE SCALE GENOMIC DNA]</scope>
    <source>
        <strain evidence="1 2">JK6</strain>
    </source>
</reference>
<protein>
    <recommendedName>
        <fullName evidence="3">A nuclease family of the HNH/ENDO VII superfamily with conserved AHH</fullName>
    </recommendedName>
</protein>
<keyword evidence="2" id="KW-1185">Reference proteome</keyword>
<gene>
    <name evidence="1" type="ORF">HF685_08875</name>
</gene>
<organism evidence="1 2">
    <name type="scientific">Parasphingorhabdus halotolerans</name>
    <dbReference type="NCBI Taxonomy" id="2725558"/>
    <lineage>
        <taxon>Bacteria</taxon>
        <taxon>Pseudomonadati</taxon>
        <taxon>Pseudomonadota</taxon>
        <taxon>Alphaproteobacteria</taxon>
        <taxon>Sphingomonadales</taxon>
        <taxon>Sphingomonadaceae</taxon>
        <taxon>Parasphingorhabdus</taxon>
    </lineage>
</organism>
<dbReference type="Pfam" id="PF14412">
    <property type="entry name" value="AHH"/>
    <property type="match status" value="1"/>
</dbReference>
<dbReference type="RefSeq" id="WP_168819382.1">
    <property type="nucleotide sequence ID" value="NZ_CP051217.1"/>
</dbReference>
<dbReference type="EMBL" id="CP051217">
    <property type="protein sequence ID" value="QJB69379.1"/>
    <property type="molecule type" value="Genomic_DNA"/>
</dbReference>
<sequence>MIRFSDINRIGTSDYRPYFQRHHLIPLQVSSIGRLSRTLHHAHSGSFGFNDFRTNGILLPCEEKWAVATGFPLHRGPHREYNELVIERLSRFFALSKKIKGSRDQRTFVRDRVALLQNGLRRGLTHQGFDKLRLNKRDPVRSHSDFQKLDDKIDTLFSETTKSTALAYAN</sequence>
<dbReference type="KEGG" id="phao:HF685_08875"/>